<feature type="region of interest" description="Disordered" evidence="1">
    <location>
        <begin position="26"/>
        <end position="49"/>
    </location>
</feature>
<sequence>MSRTPGSETHRALNRDFIPITTSHLTPSQITNHNTGIQNPPLPLSLPST</sequence>
<dbReference type="AlphaFoldDB" id="G2YMA5"/>
<evidence type="ECO:0000313" key="3">
    <source>
        <dbReference type="Proteomes" id="UP000008177"/>
    </source>
</evidence>
<proteinExistence type="predicted"/>
<organism evidence="2 3">
    <name type="scientific">Botryotinia fuckeliana (strain T4)</name>
    <name type="common">Noble rot fungus</name>
    <name type="synonym">Botrytis cinerea</name>
    <dbReference type="NCBI Taxonomy" id="999810"/>
    <lineage>
        <taxon>Eukaryota</taxon>
        <taxon>Fungi</taxon>
        <taxon>Dikarya</taxon>
        <taxon>Ascomycota</taxon>
        <taxon>Pezizomycotina</taxon>
        <taxon>Leotiomycetes</taxon>
        <taxon>Helotiales</taxon>
        <taxon>Sclerotiniaceae</taxon>
        <taxon>Botrytis</taxon>
    </lineage>
</organism>
<feature type="compositionally biased region" description="Pro residues" evidence="1">
    <location>
        <begin position="40"/>
        <end position="49"/>
    </location>
</feature>
<name>G2YMA5_BOTF4</name>
<gene>
    <name evidence="2" type="ORF">BofuT4_uP002000.1</name>
</gene>
<dbReference type="HOGENOM" id="CLU_3142906_0_0_1"/>
<protein>
    <submittedName>
        <fullName evidence="2">Uncharacterized protein</fullName>
    </submittedName>
</protein>
<accession>G2YMA5</accession>
<dbReference type="Proteomes" id="UP000008177">
    <property type="component" value="Unplaced contigs"/>
</dbReference>
<dbReference type="InParanoid" id="G2YMA5"/>
<evidence type="ECO:0000256" key="1">
    <source>
        <dbReference type="SAM" id="MobiDB-lite"/>
    </source>
</evidence>
<feature type="compositionally biased region" description="Polar residues" evidence="1">
    <location>
        <begin position="26"/>
        <end position="38"/>
    </location>
</feature>
<evidence type="ECO:0000313" key="2">
    <source>
        <dbReference type="EMBL" id="CCD52753.1"/>
    </source>
</evidence>
<dbReference type="EMBL" id="FQ790344">
    <property type="protein sequence ID" value="CCD52753.1"/>
    <property type="molecule type" value="Genomic_DNA"/>
</dbReference>
<reference evidence="3" key="1">
    <citation type="journal article" date="2011" name="PLoS Genet.">
        <title>Genomic analysis of the necrotrophic fungal pathogens Sclerotinia sclerotiorum and Botrytis cinerea.</title>
        <authorList>
            <person name="Amselem J."/>
            <person name="Cuomo C.A."/>
            <person name="van Kan J.A."/>
            <person name="Viaud M."/>
            <person name="Benito E.P."/>
            <person name="Couloux A."/>
            <person name="Coutinho P.M."/>
            <person name="de Vries R.P."/>
            <person name="Dyer P.S."/>
            <person name="Fillinger S."/>
            <person name="Fournier E."/>
            <person name="Gout L."/>
            <person name="Hahn M."/>
            <person name="Kohn L."/>
            <person name="Lapalu N."/>
            <person name="Plummer K.M."/>
            <person name="Pradier J.M."/>
            <person name="Quevillon E."/>
            <person name="Sharon A."/>
            <person name="Simon A."/>
            <person name="ten Have A."/>
            <person name="Tudzynski B."/>
            <person name="Tudzynski P."/>
            <person name="Wincker P."/>
            <person name="Andrew M."/>
            <person name="Anthouard V."/>
            <person name="Beever R.E."/>
            <person name="Beffa R."/>
            <person name="Benoit I."/>
            <person name="Bouzid O."/>
            <person name="Brault B."/>
            <person name="Chen Z."/>
            <person name="Choquer M."/>
            <person name="Collemare J."/>
            <person name="Cotton P."/>
            <person name="Danchin E.G."/>
            <person name="Da Silva C."/>
            <person name="Gautier A."/>
            <person name="Giraud C."/>
            <person name="Giraud T."/>
            <person name="Gonzalez C."/>
            <person name="Grossetete S."/>
            <person name="Guldener U."/>
            <person name="Henrissat B."/>
            <person name="Howlett B.J."/>
            <person name="Kodira C."/>
            <person name="Kretschmer M."/>
            <person name="Lappartient A."/>
            <person name="Leroch M."/>
            <person name="Levis C."/>
            <person name="Mauceli E."/>
            <person name="Neuveglise C."/>
            <person name="Oeser B."/>
            <person name="Pearson M."/>
            <person name="Poulain J."/>
            <person name="Poussereau N."/>
            <person name="Quesneville H."/>
            <person name="Rascle C."/>
            <person name="Schumacher J."/>
            <person name="Segurens B."/>
            <person name="Sexton A."/>
            <person name="Silva E."/>
            <person name="Sirven C."/>
            <person name="Soanes D.M."/>
            <person name="Talbot N.J."/>
            <person name="Templeton M."/>
            <person name="Yandava C."/>
            <person name="Yarden O."/>
            <person name="Zeng Q."/>
            <person name="Rollins J.A."/>
            <person name="Lebrun M.H."/>
            <person name="Dickman M."/>
        </authorList>
    </citation>
    <scope>NUCLEOTIDE SEQUENCE [LARGE SCALE GENOMIC DNA]</scope>
    <source>
        <strain evidence="3">T4</strain>
    </source>
</reference>